<dbReference type="EMBL" id="CP118101">
    <property type="protein sequence ID" value="WDH82247.1"/>
    <property type="molecule type" value="Genomic_DNA"/>
</dbReference>
<dbReference type="InterPro" id="IPR029057">
    <property type="entry name" value="PRTase-like"/>
</dbReference>
<dbReference type="PANTHER" id="PTHR47505:SF1">
    <property type="entry name" value="DNA UTILIZATION PROTEIN YHGH"/>
    <property type="match status" value="1"/>
</dbReference>
<dbReference type="AlphaFoldDB" id="A0AAX3MYA1"/>
<dbReference type="RefSeq" id="WP_193746055.1">
    <property type="nucleotide sequence ID" value="NZ_CP118101.1"/>
</dbReference>
<sequence>MNILNRMSTFIHSLAAPSGNTCLACGTHAPLSRELPGICHRCVRYIPWITQIRCVKCGRAIGCPDCSREDHNRRSFECNRSAVAYDALMREWLAVYKYRGKERFAPLFGAMLNKAYLGMQREYSAAILQQSTGQMGNPLSLNKYRSDLWRADVITYVPVSHERLMERGFNQAERMAVELSKYQGLPVISLLQRTKHTEKQSFKGRREREVSMQYAFEVDRDITDELHAYRMYISQKSNRSIQENRVHLMYNMLNNQSTQGLGTPHFRSAQSTHQNKPILNLLLIDDVYTTGSTIEACSRILKKWEVELGLDIRIYALCWARS</sequence>
<accession>A0AAX3MYA1</accession>
<dbReference type="CDD" id="cd06223">
    <property type="entry name" value="PRTases_typeI"/>
    <property type="match status" value="1"/>
</dbReference>
<protein>
    <submittedName>
        <fullName evidence="2">ComF family protein</fullName>
    </submittedName>
</protein>
<dbReference type="PANTHER" id="PTHR47505">
    <property type="entry name" value="DNA UTILIZATION PROTEIN YHGH"/>
    <property type="match status" value="1"/>
</dbReference>
<proteinExistence type="inferred from homology"/>
<comment type="similarity">
    <text evidence="1">Belongs to the ComF/GntX family.</text>
</comment>
<evidence type="ECO:0000313" key="2">
    <source>
        <dbReference type="EMBL" id="WDH82247.1"/>
    </source>
</evidence>
<dbReference type="InterPro" id="IPR000836">
    <property type="entry name" value="PRTase_dom"/>
</dbReference>
<dbReference type="SUPFAM" id="SSF53271">
    <property type="entry name" value="PRTase-like"/>
    <property type="match status" value="1"/>
</dbReference>
<gene>
    <name evidence="2" type="ORF">PUW23_22800</name>
</gene>
<name>A0AAX3MYA1_9BACL</name>
<evidence type="ECO:0000256" key="1">
    <source>
        <dbReference type="ARBA" id="ARBA00008007"/>
    </source>
</evidence>
<evidence type="ECO:0000313" key="3">
    <source>
        <dbReference type="Proteomes" id="UP001220962"/>
    </source>
</evidence>
<reference evidence="2" key="1">
    <citation type="submission" date="2023-02" db="EMBL/GenBank/DDBJ databases">
        <title>Pathogen: clinical or host-associated sample.</title>
        <authorList>
            <person name="Hergert J."/>
            <person name="Casey R."/>
            <person name="Wagner J."/>
            <person name="Young E.L."/>
            <person name="Oakeson K.F."/>
        </authorList>
    </citation>
    <scope>NUCLEOTIDE SEQUENCE</scope>
    <source>
        <strain evidence="2">2022CK-00830</strain>
    </source>
</reference>
<organism evidence="2 3">
    <name type="scientific">Paenibacillus urinalis</name>
    <dbReference type="NCBI Taxonomy" id="521520"/>
    <lineage>
        <taxon>Bacteria</taxon>
        <taxon>Bacillati</taxon>
        <taxon>Bacillota</taxon>
        <taxon>Bacilli</taxon>
        <taxon>Bacillales</taxon>
        <taxon>Paenibacillaceae</taxon>
        <taxon>Paenibacillus</taxon>
    </lineage>
</organism>
<dbReference type="Proteomes" id="UP001220962">
    <property type="component" value="Chromosome"/>
</dbReference>
<dbReference type="InterPro" id="IPR051910">
    <property type="entry name" value="ComF/GntX_DNA_util-trans"/>
</dbReference>
<dbReference type="Gene3D" id="3.40.50.2020">
    <property type="match status" value="1"/>
</dbReference>